<feature type="domain" description="Ketoreductase" evidence="5">
    <location>
        <begin position="7"/>
        <end position="187"/>
    </location>
</feature>
<dbReference type="Gene3D" id="3.40.50.720">
    <property type="entry name" value="NAD(P)-binding Rossmann-like Domain"/>
    <property type="match status" value="1"/>
</dbReference>
<comment type="caution">
    <text evidence="7">The sequence shown here is derived from an EMBL/GenBank/DDBJ whole genome shotgun (WGS) entry which is preliminary data.</text>
</comment>
<dbReference type="OrthoDB" id="2102561at2759"/>
<dbReference type="PRINTS" id="PR00080">
    <property type="entry name" value="SDRFAMILY"/>
</dbReference>
<dbReference type="InterPro" id="IPR036291">
    <property type="entry name" value="NAD(P)-bd_dom_sf"/>
</dbReference>
<dbReference type="PRINTS" id="PR00081">
    <property type="entry name" value="GDHRDH"/>
</dbReference>
<dbReference type="GO" id="GO:0019433">
    <property type="term" value="P:triglyceride catabolic process"/>
    <property type="evidence" value="ECO:0007669"/>
    <property type="project" value="TreeGrafter"/>
</dbReference>
<reference evidence="6 9" key="2">
    <citation type="submission" date="2019-08" db="EMBL/GenBank/DDBJ databases">
        <title>The genome sequence of a newly discovered highly antifungal drug resistant Aspergillus species, Aspergillus tanneri NIH 1004.</title>
        <authorList>
            <person name="Mounaud S."/>
            <person name="Singh I."/>
            <person name="Joardar V."/>
            <person name="Pakala S."/>
            <person name="Pakala S."/>
            <person name="Venepally P."/>
            <person name="Chung J.K."/>
            <person name="Losada L."/>
            <person name="Nierman W.C."/>
        </authorList>
    </citation>
    <scope>NUCLEOTIDE SEQUENCE [LARGE SCALE GENOMIC DNA]</scope>
    <source>
        <strain evidence="6 9">NIH1004</strain>
    </source>
</reference>
<evidence type="ECO:0000256" key="3">
    <source>
        <dbReference type="ARBA" id="ARBA00023002"/>
    </source>
</evidence>
<gene>
    <name evidence="6" type="ORF">ATNIH1004_009725</name>
    <name evidence="7" type="ORF">EYZ11_001086</name>
</gene>
<dbReference type="PROSITE" id="PS00061">
    <property type="entry name" value="ADH_SHORT"/>
    <property type="match status" value="1"/>
</dbReference>
<dbReference type="GO" id="GO:0005811">
    <property type="term" value="C:lipid droplet"/>
    <property type="evidence" value="ECO:0007669"/>
    <property type="project" value="TreeGrafter"/>
</dbReference>
<accession>A0A4S3JVI2</accession>
<dbReference type="EMBL" id="SOSA01000018">
    <property type="protein sequence ID" value="THC99448.1"/>
    <property type="molecule type" value="Genomic_DNA"/>
</dbReference>
<dbReference type="GO" id="GO:0006654">
    <property type="term" value="P:phosphatidic acid biosynthetic process"/>
    <property type="evidence" value="ECO:0007669"/>
    <property type="project" value="TreeGrafter"/>
</dbReference>
<dbReference type="GO" id="GO:0005783">
    <property type="term" value="C:endoplasmic reticulum"/>
    <property type="evidence" value="ECO:0007669"/>
    <property type="project" value="TreeGrafter"/>
</dbReference>
<evidence type="ECO:0000313" key="6">
    <source>
        <dbReference type="EMBL" id="KAA8642963.1"/>
    </source>
</evidence>
<evidence type="ECO:0000313" key="7">
    <source>
        <dbReference type="EMBL" id="THC99448.1"/>
    </source>
</evidence>
<dbReference type="SUPFAM" id="SSF51735">
    <property type="entry name" value="NAD(P)-binding Rossmann-fold domains"/>
    <property type="match status" value="1"/>
</dbReference>
<reference evidence="7 8" key="1">
    <citation type="submission" date="2019-03" db="EMBL/GenBank/DDBJ databases">
        <title>The genome sequence of a newly discovered highly antifungal drug resistant Aspergillus species, Aspergillus tanneri NIH 1004.</title>
        <authorList>
            <person name="Mounaud S."/>
            <person name="Singh I."/>
            <person name="Joardar V."/>
            <person name="Pakala S."/>
            <person name="Pakala S."/>
            <person name="Venepally P."/>
            <person name="Hoover J."/>
            <person name="Nierman W."/>
            <person name="Chung J."/>
            <person name="Losada L."/>
        </authorList>
    </citation>
    <scope>NUCLEOTIDE SEQUENCE [LARGE SCALE GENOMIC DNA]</scope>
    <source>
        <strain evidence="7 8">NIH1004</strain>
    </source>
</reference>
<organism evidence="7 8">
    <name type="scientific">Aspergillus tanneri</name>
    <dbReference type="NCBI Taxonomy" id="1220188"/>
    <lineage>
        <taxon>Eukaryota</taxon>
        <taxon>Fungi</taxon>
        <taxon>Dikarya</taxon>
        <taxon>Ascomycota</taxon>
        <taxon>Pezizomycotina</taxon>
        <taxon>Eurotiomycetes</taxon>
        <taxon>Eurotiomycetidae</taxon>
        <taxon>Eurotiales</taxon>
        <taxon>Aspergillaceae</taxon>
        <taxon>Aspergillus</taxon>
        <taxon>Aspergillus subgen. Circumdati</taxon>
    </lineage>
</organism>
<protein>
    <recommendedName>
        <fullName evidence="5">Ketoreductase domain-containing protein</fullName>
    </recommendedName>
</protein>
<dbReference type="GO" id="GO:0000140">
    <property type="term" value="F:acylglycerone-phosphate reductase (NADP+) activity"/>
    <property type="evidence" value="ECO:0007669"/>
    <property type="project" value="TreeGrafter"/>
</dbReference>
<dbReference type="InterPro" id="IPR002347">
    <property type="entry name" value="SDR_fam"/>
</dbReference>
<evidence type="ECO:0000256" key="1">
    <source>
        <dbReference type="ARBA" id="ARBA00006484"/>
    </source>
</evidence>
<dbReference type="VEuPathDB" id="FungiDB:EYZ11_001086"/>
<sequence length="282" mass="29976">MSPSTPKTVLITGCSAGSIGSALAEDFHERGLHVFATARTPSKMSHLEKLPNVTLLELDVESAASVQAAVEVVTAQTGGKLDYLVNNAGLAHIRPVLDSDLEEAKRVFDVNFWGVARVTQAFAPLMITSKGMIINICSLAATMPLPWCAFYASSKAALKSYGETLRLEMTPLGVKVMTVMAGAIGTNIFANYSPPPLPENSLFKAASKEIHLVESRGVVENCTPVSLFAKGVVDDVLGGSSGLTWRGKLASITWAATSFLPAWIMDLLIISSSGLRRISRAP</sequence>
<evidence type="ECO:0000256" key="2">
    <source>
        <dbReference type="ARBA" id="ARBA00022857"/>
    </source>
</evidence>
<dbReference type="PANTHER" id="PTHR44169">
    <property type="entry name" value="NADPH-DEPENDENT 1-ACYLDIHYDROXYACETONE PHOSPHATE REDUCTASE"/>
    <property type="match status" value="1"/>
</dbReference>
<dbReference type="AlphaFoldDB" id="A0A4S3JVI2"/>
<evidence type="ECO:0000313" key="8">
    <source>
        <dbReference type="Proteomes" id="UP000308092"/>
    </source>
</evidence>
<dbReference type="GO" id="GO:0004806">
    <property type="term" value="F:triacylglycerol lipase activity"/>
    <property type="evidence" value="ECO:0007669"/>
    <property type="project" value="TreeGrafter"/>
</dbReference>
<keyword evidence="3" id="KW-0560">Oxidoreductase</keyword>
<dbReference type="SMART" id="SM00822">
    <property type="entry name" value="PKS_KR"/>
    <property type="match status" value="1"/>
</dbReference>
<dbReference type="CDD" id="cd05374">
    <property type="entry name" value="17beta-HSD-like_SDR_c"/>
    <property type="match status" value="1"/>
</dbReference>
<dbReference type="GeneID" id="54332427"/>
<dbReference type="InterPro" id="IPR057326">
    <property type="entry name" value="KR_dom"/>
</dbReference>
<proteinExistence type="inferred from homology"/>
<evidence type="ECO:0000313" key="9">
    <source>
        <dbReference type="Proteomes" id="UP000324241"/>
    </source>
</evidence>
<name>A0A4S3JVI2_9EURO</name>
<dbReference type="STRING" id="1220188.A0A4S3JVI2"/>
<dbReference type="RefSeq" id="XP_033422325.1">
    <property type="nucleotide sequence ID" value="XM_033574307.1"/>
</dbReference>
<keyword evidence="2" id="KW-0521">NADP</keyword>
<dbReference type="Pfam" id="PF00106">
    <property type="entry name" value="adh_short"/>
    <property type="match status" value="1"/>
</dbReference>
<dbReference type="InterPro" id="IPR020904">
    <property type="entry name" value="Sc_DH/Rdtase_CS"/>
</dbReference>
<dbReference type="PANTHER" id="PTHR44169:SF6">
    <property type="entry name" value="NADPH-DEPENDENT 1-ACYLDIHYDROXYACETONE PHOSPHATE REDUCTASE"/>
    <property type="match status" value="1"/>
</dbReference>
<keyword evidence="8" id="KW-1185">Reference proteome</keyword>
<evidence type="ECO:0000259" key="5">
    <source>
        <dbReference type="SMART" id="SM00822"/>
    </source>
</evidence>
<dbReference type="GO" id="GO:0044550">
    <property type="term" value="P:secondary metabolite biosynthetic process"/>
    <property type="evidence" value="ECO:0007669"/>
    <property type="project" value="UniProtKB-ARBA"/>
</dbReference>
<dbReference type="Proteomes" id="UP000308092">
    <property type="component" value="Unassembled WGS sequence"/>
</dbReference>
<comment type="similarity">
    <text evidence="1 4">Belongs to the short-chain dehydrogenases/reductases (SDR) family.</text>
</comment>
<evidence type="ECO:0000256" key="4">
    <source>
        <dbReference type="RuleBase" id="RU000363"/>
    </source>
</evidence>
<dbReference type="Proteomes" id="UP000324241">
    <property type="component" value="Unassembled WGS sequence"/>
</dbReference>
<dbReference type="EMBL" id="QUQM01000005">
    <property type="protein sequence ID" value="KAA8642963.1"/>
    <property type="molecule type" value="Genomic_DNA"/>
</dbReference>